<keyword evidence="3" id="KW-1185">Reference proteome</keyword>
<dbReference type="Proteomes" id="UP000242317">
    <property type="component" value="Unassembled WGS sequence"/>
</dbReference>
<sequence length="241" mass="27237">MTNYKLSTMYFLFAVLMQPVYAGVNISPVILEVDAENHVRSTTITLHNGVEDYPRNYELTAYKWTQNEQGEEQLEPSNELVMNPKTFNLASGEKQTIRIGFRQAIEKMNIQDEQSWRILFQEIPTPLTANGIQVSVDMSIPLFVTAKPNEKAPNLGAEIIQNAGQISQLKIINQNDVHIKTMGITVVDTNEKTVAQYDSMKYILAHKSFAFDLGNIKSSKNLKAIVKVDQIVEPLIIHINE</sequence>
<evidence type="ECO:0000313" key="3">
    <source>
        <dbReference type="Proteomes" id="UP000242317"/>
    </source>
</evidence>
<dbReference type="GO" id="GO:0071555">
    <property type="term" value="P:cell wall organization"/>
    <property type="evidence" value="ECO:0007669"/>
    <property type="project" value="InterPro"/>
</dbReference>
<dbReference type="Pfam" id="PF00345">
    <property type="entry name" value="PapD_N"/>
    <property type="match status" value="1"/>
</dbReference>
<dbReference type="PANTHER" id="PTHR30251:SF4">
    <property type="entry name" value="SLR1668 PROTEIN"/>
    <property type="match status" value="1"/>
</dbReference>
<dbReference type="RefSeq" id="WP_092618612.1">
    <property type="nucleotide sequence ID" value="NZ_FMYK01000003.1"/>
</dbReference>
<accession>A0A1G6JVM2</accession>
<dbReference type="Gene3D" id="2.60.40.10">
    <property type="entry name" value="Immunoglobulins"/>
    <property type="match status" value="1"/>
</dbReference>
<name>A0A1G6JVM2_9GAMM</name>
<evidence type="ECO:0000259" key="1">
    <source>
        <dbReference type="Pfam" id="PF00345"/>
    </source>
</evidence>
<reference evidence="3" key="1">
    <citation type="submission" date="2016-09" db="EMBL/GenBank/DDBJ databases">
        <authorList>
            <person name="Varghese N."/>
            <person name="Submissions S."/>
        </authorList>
    </citation>
    <scope>NUCLEOTIDE SEQUENCE [LARGE SCALE GENOMIC DNA]</scope>
    <source>
        <strain evidence="3">ANC 3699</strain>
    </source>
</reference>
<dbReference type="InterPro" id="IPR013783">
    <property type="entry name" value="Ig-like_fold"/>
</dbReference>
<gene>
    <name evidence="2" type="ORF">SAMN05421749_103467</name>
</gene>
<dbReference type="EMBL" id="FMYK01000003">
    <property type="protein sequence ID" value="SDC22681.1"/>
    <property type="molecule type" value="Genomic_DNA"/>
</dbReference>
<dbReference type="SUPFAM" id="SSF49354">
    <property type="entry name" value="PapD-like"/>
    <property type="match status" value="1"/>
</dbReference>
<dbReference type="InterPro" id="IPR016147">
    <property type="entry name" value="Pili_assmbl_chaperone_N"/>
</dbReference>
<dbReference type="GO" id="GO:0030288">
    <property type="term" value="C:outer membrane-bounded periplasmic space"/>
    <property type="evidence" value="ECO:0007669"/>
    <property type="project" value="InterPro"/>
</dbReference>
<dbReference type="AlphaFoldDB" id="A0A1G6JVM2"/>
<dbReference type="InterPro" id="IPR008962">
    <property type="entry name" value="PapD-like_sf"/>
</dbReference>
<dbReference type="OrthoDB" id="6683458at2"/>
<feature type="domain" description="Pili assembly chaperone N-terminal" evidence="1">
    <location>
        <begin position="38"/>
        <end position="144"/>
    </location>
</feature>
<evidence type="ECO:0000313" key="2">
    <source>
        <dbReference type="EMBL" id="SDC22681.1"/>
    </source>
</evidence>
<dbReference type="PANTHER" id="PTHR30251">
    <property type="entry name" value="PILUS ASSEMBLY CHAPERONE"/>
    <property type="match status" value="1"/>
</dbReference>
<organism evidence="2 3">
    <name type="scientific">Acinetobacter marinus</name>
    <dbReference type="NCBI Taxonomy" id="281375"/>
    <lineage>
        <taxon>Bacteria</taxon>
        <taxon>Pseudomonadati</taxon>
        <taxon>Pseudomonadota</taxon>
        <taxon>Gammaproteobacteria</taxon>
        <taxon>Moraxellales</taxon>
        <taxon>Moraxellaceae</taxon>
        <taxon>Acinetobacter</taxon>
    </lineage>
</organism>
<dbReference type="InterPro" id="IPR050643">
    <property type="entry name" value="Periplasmic_pilus_chap"/>
</dbReference>
<proteinExistence type="predicted"/>
<protein>
    <submittedName>
        <fullName evidence="2">Fimbrial chaperone protein</fullName>
    </submittedName>
</protein>